<dbReference type="InterPro" id="IPR051531">
    <property type="entry name" value="N-acetyltransferase"/>
</dbReference>
<evidence type="ECO:0000259" key="1">
    <source>
        <dbReference type="PROSITE" id="PS51186"/>
    </source>
</evidence>
<dbReference type="PANTHER" id="PTHR43792:SF1">
    <property type="entry name" value="N-ACETYLTRANSFERASE DOMAIN-CONTAINING PROTEIN"/>
    <property type="match status" value="1"/>
</dbReference>
<dbReference type="PANTHER" id="PTHR43792">
    <property type="entry name" value="GNAT FAMILY, PUTATIVE (AFU_ORTHOLOGUE AFUA_3G00765)-RELATED-RELATED"/>
    <property type="match status" value="1"/>
</dbReference>
<dbReference type="Gene3D" id="3.40.630.30">
    <property type="match status" value="1"/>
</dbReference>
<dbReference type="Proteomes" id="UP001069802">
    <property type="component" value="Unassembled WGS sequence"/>
</dbReference>
<dbReference type="SUPFAM" id="SSF55729">
    <property type="entry name" value="Acyl-CoA N-acyltransferases (Nat)"/>
    <property type="match status" value="1"/>
</dbReference>
<accession>A0ABT4LF75</accession>
<dbReference type="Pfam" id="PF13302">
    <property type="entry name" value="Acetyltransf_3"/>
    <property type="match status" value="1"/>
</dbReference>
<sequence length="187" mass="21964">MADFFPLLTDRLCLRAFRAEDLSAFTRYRNQPEVARYQSWSSFTAEDARRFWQGQQDLAFNRDDSWFQIALARREDDVLLGDIAVHFFDNGQQAELGFTLDSDHQQQGYAREALDCVLDLLFARLDKHRLSAIIDTRNEAARKLLEKSGFRREAHYRENIHFKGSWSDEYGYALLQSEWRQARGRSG</sequence>
<proteinExistence type="predicted"/>
<dbReference type="RefSeq" id="WP_269421952.1">
    <property type="nucleotide sequence ID" value="NZ_JAPWGY010000001.1"/>
</dbReference>
<dbReference type="EMBL" id="JAPWGY010000001">
    <property type="protein sequence ID" value="MCZ4279755.1"/>
    <property type="molecule type" value="Genomic_DNA"/>
</dbReference>
<name>A0ABT4LF75_9PROT</name>
<dbReference type="InterPro" id="IPR000182">
    <property type="entry name" value="GNAT_dom"/>
</dbReference>
<reference evidence="2" key="1">
    <citation type="submission" date="2022-12" db="EMBL/GenBank/DDBJ databases">
        <title>Bacterial isolates from different developmental stages of Nematostella vectensis.</title>
        <authorList>
            <person name="Fraune S."/>
        </authorList>
    </citation>
    <scope>NUCLEOTIDE SEQUENCE</scope>
    <source>
        <strain evidence="2">G21630-S1</strain>
    </source>
</reference>
<dbReference type="PROSITE" id="PS51186">
    <property type="entry name" value="GNAT"/>
    <property type="match status" value="1"/>
</dbReference>
<evidence type="ECO:0000313" key="3">
    <source>
        <dbReference type="Proteomes" id="UP001069802"/>
    </source>
</evidence>
<keyword evidence="3" id="KW-1185">Reference proteome</keyword>
<gene>
    <name evidence="2" type="ORF">O4H49_03125</name>
</gene>
<protein>
    <submittedName>
        <fullName evidence="2">GNAT family protein</fullName>
    </submittedName>
</protein>
<organism evidence="2 3">
    <name type="scientific">Kiloniella laminariae</name>
    <dbReference type="NCBI Taxonomy" id="454162"/>
    <lineage>
        <taxon>Bacteria</taxon>
        <taxon>Pseudomonadati</taxon>
        <taxon>Pseudomonadota</taxon>
        <taxon>Alphaproteobacteria</taxon>
        <taxon>Rhodospirillales</taxon>
        <taxon>Kiloniellaceae</taxon>
        <taxon>Kiloniella</taxon>
    </lineage>
</organism>
<evidence type="ECO:0000313" key="2">
    <source>
        <dbReference type="EMBL" id="MCZ4279755.1"/>
    </source>
</evidence>
<dbReference type="InterPro" id="IPR016181">
    <property type="entry name" value="Acyl_CoA_acyltransferase"/>
</dbReference>
<comment type="caution">
    <text evidence="2">The sequence shown here is derived from an EMBL/GenBank/DDBJ whole genome shotgun (WGS) entry which is preliminary data.</text>
</comment>
<feature type="domain" description="N-acetyltransferase" evidence="1">
    <location>
        <begin position="12"/>
        <end position="177"/>
    </location>
</feature>